<organism evidence="7 8">
    <name type="scientific">Turnera subulata</name>
    <dbReference type="NCBI Taxonomy" id="218843"/>
    <lineage>
        <taxon>Eukaryota</taxon>
        <taxon>Viridiplantae</taxon>
        <taxon>Streptophyta</taxon>
        <taxon>Embryophyta</taxon>
        <taxon>Tracheophyta</taxon>
        <taxon>Spermatophyta</taxon>
        <taxon>Magnoliopsida</taxon>
        <taxon>eudicotyledons</taxon>
        <taxon>Gunneridae</taxon>
        <taxon>Pentapetalae</taxon>
        <taxon>rosids</taxon>
        <taxon>fabids</taxon>
        <taxon>Malpighiales</taxon>
        <taxon>Passifloraceae</taxon>
        <taxon>Turnera</taxon>
    </lineage>
</organism>
<comment type="caution">
    <text evidence="7">The sequence shown here is derived from an EMBL/GenBank/DDBJ whole genome shotgun (WGS) entry which is preliminary data.</text>
</comment>
<evidence type="ECO:0000256" key="5">
    <source>
        <dbReference type="SAM" id="MobiDB-lite"/>
    </source>
</evidence>
<feature type="domain" description="C3H1-type" evidence="6">
    <location>
        <begin position="93"/>
        <end position="121"/>
    </location>
</feature>
<dbReference type="OrthoDB" id="2417221at2759"/>
<dbReference type="GO" id="GO:0005689">
    <property type="term" value="C:U12-type spliceosomal complex"/>
    <property type="evidence" value="ECO:0007669"/>
    <property type="project" value="TreeGrafter"/>
</dbReference>
<evidence type="ECO:0000313" key="7">
    <source>
        <dbReference type="EMBL" id="KAJ4822330.1"/>
    </source>
</evidence>
<accession>A0A9Q0IZM7</accession>
<dbReference type="EMBL" id="JAKUCV010007705">
    <property type="protein sequence ID" value="KAJ4822330.1"/>
    <property type="molecule type" value="Genomic_DNA"/>
</dbReference>
<keyword evidence="3 4" id="KW-0862">Zinc</keyword>
<dbReference type="Gene3D" id="6.10.250.3220">
    <property type="match status" value="1"/>
</dbReference>
<dbReference type="Pfam" id="PF00642">
    <property type="entry name" value="zf-CCCH"/>
    <property type="match status" value="1"/>
</dbReference>
<evidence type="ECO:0000259" key="6">
    <source>
        <dbReference type="PROSITE" id="PS50103"/>
    </source>
</evidence>
<dbReference type="SUPFAM" id="SSF90229">
    <property type="entry name" value="CCCH zinc finger"/>
    <property type="match status" value="1"/>
</dbReference>
<sequence length="180" mass="19909">MQIQPSRRRSNRLNGAPSLEKMPRERDRVVFQANTAPERKAGWVFNRRRQFQDTALARTRHLQSSSHLRAKSLWYSNINNSSLHSLHTTSPSPSTKGLCNRSVQTGFCPYGDSCKYLHATATPQATSFAGNNVPSPIVPGNPLAGEFVRNNMGMPLGNLPPSLMPPPEGGYPPLPFVDWG</sequence>
<evidence type="ECO:0000256" key="2">
    <source>
        <dbReference type="ARBA" id="ARBA00022771"/>
    </source>
</evidence>
<keyword evidence="1 4" id="KW-0479">Metal-binding</keyword>
<protein>
    <recommendedName>
        <fullName evidence="6">C3H1-type domain-containing protein</fullName>
    </recommendedName>
</protein>
<feature type="region of interest" description="Disordered" evidence="5">
    <location>
        <begin position="1"/>
        <end position="26"/>
    </location>
</feature>
<evidence type="ECO:0000313" key="8">
    <source>
        <dbReference type="Proteomes" id="UP001141552"/>
    </source>
</evidence>
<gene>
    <name evidence="7" type="ORF">Tsubulata_013475</name>
</gene>
<keyword evidence="8" id="KW-1185">Reference proteome</keyword>
<dbReference type="SMART" id="SM00356">
    <property type="entry name" value="ZnF_C3H1"/>
    <property type="match status" value="1"/>
</dbReference>
<proteinExistence type="predicted"/>
<dbReference type="PROSITE" id="PS50103">
    <property type="entry name" value="ZF_C3H1"/>
    <property type="match status" value="1"/>
</dbReference>
<dbReference type="InterPro" id="IPR036855">
    <property type="entry name" value="Znf_CCCH_sf"/>
</dbReference>
<feature type="compositionally biased region" description="Basic residues" evidence="5">
    <location>
        <begin position="1"/>
        <end position="11"/>
    </location>
</feature>
<dbReference type="Proteomes" id="UP001141552">
    <property type="component" value="Unassembled WGS sequence"/>
</dbReference>
<evidence type="ECO:0000256" key="3">
    <source>
        <dbReference type="ARBA" id="ARBA00022833"/>
    </source>
</evidence>
<evidence type="ECO:0000256" key="4">
    <source>
        <dbReference type="PROSITE-ProRule" id="PRU00723"/>
    </source>
</evidence>
<dbReference type="InterPro" id="IPR000571">
    <property type="entry name" value="Znf_CCCH"/>
</dbReference>
<reference evidence="7" key="1">
    <citation type="submission" date="2022-02" db="EMBL/GenBank/DDBJ databases">
        <authorList>
            <person name="Henning P.M."/>
            <person name="McCubbin A.G."/>
            <person name="Shore J.S."/>
        </authorList>
    </citation>
    <scope>NUCLEOTIDE SEQUENCE</scope>
    <source>
        <strain evidence="7">F60SS</strain>
        <tissue evidence="7">Leaves</tissue>
    </source>
</reference>
<dbReference type="PANTHER" id="PTHR16465">
    <property type="entry name" value="NUCLEASE-RELATED"/>
    <property type="match status" value="1"/>
</dbReference>
<dbReference type="PANTHER" id="PTHR16465:SF0">
    <property type="entry name" value="ZINC FINGER MATRIN-TYPE PROTEIN 5"/>
    <property type="match status" value="1"/>
</dbReference>
<dbReference type="GO" id="GO:0008270">
    <property type="term" value="F:zinc ion binding"/>
    <property type="evidence" value="ECO:0007669"/>
    <property type="project" value="UniProtKB-KW"/>
</dbReference>
<feature type="zinc finger region" description="C3H1-type" evidence="4">
    <location>
        <begin position="93"/>
        <end position="121"/>
    </location>
</feature>
<reference evidence="7" key="2">
    <citation type="journal article" date="2023" name="Plants (Basel)">
        <title>Annotation of the Turnera subulata (Passifloraceae) Draft Genome Reveals the S-Locus Evolved after the Divergence of Turneroideae from Passifloroideae in a Stepwise Manner.</title>
        <authorList>
            <person name="Henning P.M."/>
            <person name="Roalson E.H."/>
            <person name="Mir W."/>
            <person name="McCubbin A.G."/>
            <person name="Shore J.S."/>
        </authorList>
    </citation>
    <scope>NUCLEOTIDE SEQUENCE</scope>
    <source>
        <strain evidence="7">F60SS</strain>
    </source>
</reference>
<keyword evidence="2 4" id="KW-0863">Zinc-finger</keyword>
<dbReference type="AlphaFoldDB" id="A0A9Q0IZM7"/>
<evidence type="ECO:0000256" key="1">
    <source>
        <dbReference type="ARBA" id="ARBA00022723"/>
    </source>
</evidence>
<name>A0A9Q0IZM7_9ROSI</name>